<dbReference type="PROSITE" id="PS51070">
    <property type="entry name" value="SHD"/>
    <property type="match status" value="1"/>
</dbReference>
<gene>
    <name evidence="10" type="ORF">HERILL_LOCUS12565</name>
</gene>
<evidence type="ECO:0000259" key="9">
    <source>
        <dbReference type="PROSITE" id="PS51072"/>
    </source>
</evidence>
<dbReference type="PIRSF" id="PIRSF037099">
    <property type="entry name" value="Stonin"/>
    <property type="match status" value="1"/>
</dbReference>
<feature type="compositionally biased region" description="Polar residues" evidence="7">
    <location>
        <begin position="95"/>
        <end position="105"/>
    </location>
</feature>
<dbReference type="FunFam" id="2.60.40.1170:FF:000018">
    <property type="entry name" value="stonin-2 isoform X2"/>
    <property type="match status" value="1"/>
</dbReference>
<comment type="similarity">
    <text evidence="2 6">Belongs to the Stoned B family.</text>
</comment>
<dbReference type="InterPro" id="IPR050431">
    <property type="entry name" value="Adaptor_comp_med_subunit"/>
</dbReference>
<proteinExistence type="inferred from homology"/>
<dbReference type="SUPFAM" id="SSF49447">
    <property type="entry name" value="Second domain of Mu2 adaptin subunit (ap50) of ap2 adaptor"/>
    <property type="match status" value="1"/>
</dbReference>
<dbReference type="GO" id="GO:0005737">
    <property type="term" value="C:cytoplasm"/>
    <property type="evidence" value="ECO:0007669"/>
    <property type="project" value="UniProtKB-SubCell"/>
</dbReference>
<feature type="compositionally biased region" description="Pro residues" evidence="7">
    <location>
        <begin position="236"/>
        <end position="252"/>
    </location>
</feature>
<evidence type="ECO:0000313" key="10">
    <source>
        <dbReference type="EMBL" id="CAD7090056.1"/>
    </source>
</evidence>
<feature type="compositionally biased region" description="Polar residues" evidence="7">
    <location>
        <begin position="196"/>
        <end position="214"/>
    </location>
</feature>
<dbReference type="EMBL" id="LR899013">
    <property type="protein sequence ID" value="CAD7090056.1"/>
    <property type="molecule type" value="Genomic_DNA"/>
</dbReference>
<evidence type="ECO:0000256" key="2">
    <source>
        <dbReference type="ARBA" id="ARBA00005579"/>
    </source>
</evidence>
<evidence type="ECO:0000256" key="3">
    <source>
        <dbReference type="ARBA" id="ARBA00022490"/>
    </source>
</evidence>
<dbReference type="GO" id="GO:0045202">
    <property type="term" value="C:synapse"/>
    <property type="evidence" value="ECO:0007669"/>
    <property type="project" value="UniProtKB-ARBA"/>
</dbReference>
<feature type="compositionally biased region" description="Polar residues" evidence="7">
    <location>
        <begin position="736"/>
        <end position="750"/>
    </location>
</feature>
<feature type="region of interest" description="Disordered" evidence="7">
    <location>
        <begin position="1310"/>
        <end position="1344"/>
    </location>
</feature>
<dbReference type="InterPro" id="IPR017110">
    <property type="entry name" value="Stonin"/>
</dbReference>
<dbReference type="PROSITE" id="PS51072">
    <property type="entry name" value="MHD"/>
    <property type="match status" value="1"/>
</dbReference>
<dbReference type="PANTHER" id="PTHR10529">
    <property type="entry name" value="AP COMPLEX SUBUNIT MU"/>
    <property type="match status" value="1"/>
</dbReference>
<feature type="region of interest" description="Disordered" evidence="7">
    <location>
        <begin position="375"/>
        <end position="406"/>
    </location>
</feature>
<dbReference type="OMA" id="PCEDVSI"/>
<dbReference type="FunFam" id="2.60.40.1170:FF:000022">
    <property type="entry name" value="AP-1 complex subunit mu"/>
    <property type="match status" value="1"/>
</dbReference>
<dbReference type="InterPro" id="IPR012320">
    <property type="entry name" value="SHD_dom"/>
</dbReference>
<evidence type="ECO:0000256" key="1">
    <source>
        <dbReference type="ARBA" id="ARBA00004496"/>
    </source>
</evidence>
<name>A0A7R8V0V1_HERIL</name>
<dbReference type="FunFam" id="2.60.40.1170:FF:000016">
    <property type="entry name" value="AP-1 complex subunit mu"/>
    <property type="match status" value="1"/>
</dbReference>
<dbReference type="FunCoup" id="A0A7R8V0V1">
    <property type="interactions" value="7"/>
</dbReference>
<dbReference type="OrthoDB" id="10063141at2759"/>
<evidence type="ECO:0008006" key="12">
    <source>
        <dbReference type="Google" id="ProtNLM"/>
    </source>
</evidence>
<dbReference type="Pfam" id="PF00928">
    <property type="entry name" value="Adap_comp_sub"/>
    <property type="match status" value="1"/>
</dbReference>
<dbReference type="InterPro" id="IPR036168">
    <property type="entry name" value="AP2_Mu_C_sf"/>
</dbReference>
<feature type="region of interest" description="Disordered" evidence="7">
    <location>
        <begin position="49"/>
        <end position="72"/>
    </location>
</feature>
<feature type="region of interest" description="Disordered" evidence="7">
    <location>
        <begin position="88"/>
        <end position="136"/>
    </location>
</feature>
<evidence type="ECO:0000259" key="8">
    <source>
        <dbReference type="PROSITE" id="PS51070"/>
    </source>
</evidence>
<sequence length="1344" mass="147715">MANPFLMTDDDVVDMTENTNEIAFNPFLAQAGEGEADFADNPFLAGATNPFAGFGEDESAPQATALPEISAPQSSDVAMSFFGTTIQETEDDLSISDQKLPNPLTNLEDGVSGYSSEDELVKKKAPPRPLPPSQTTQDLIFAVADQLDQASSQMLGRLPKTRSPSPVSMRDLHSPSPTPDAAMADFLDCSDDIVHQDTTPSAFEQDLMASSSDNPFAMPSVPAVQSNQAAVKHPPRPPPPRPVPPRPQPPAPVSQAIPPAVIPSANPVQQAPPSQPQNQEPDLFDMFDAAPAAPPKPPAPKTKEDILSLFNAPKPQAQQQQAQPDLLSDDILGDISSNDFALPPPLGDPIIPPGTTAATVPVAMTTDTFTGITSNAPFPTSSETFPVSTDSFPSSEPQPTITEPPEEVGKEIISDAITDNVVVEELPEEPEKIEEPQKVIMDSITPDAGCRRAPTPDIEITTVESLPRSDDEEEQPDLEKDNESGVEMDDPKSIIAEESDQSHASESNVTTQAQQGSPPLDASVAEVINDQEQMDTGLDFAPSVVSGSASANPFASPETEDVYPTIPSHQVTNIFAVEEPIPQPSAFVEPFAAAPAIVPHPATPMPNIFAVDDTIPNEAVQSDDFDAFSAKFDSARKEPSLLDGFGGTTPVAVVDDAWGGSDAFGSLITTTGGDGFEVEDEFDSFLAMKAPEHADLSRKDSESPTEDKEFNVVIRPKAEATQGQGQILVPPPPPRSSQNNSIYSGDSSPRFNPFDKGDEVASADGIPAIPEPAAMTRTDSQESPGTPLFDEDVSQPLEDFPRITYTGTGWEMQLRQPNKKKITGQRFWKKIFVKLVYQGDNPVVQLYNQATDKEPFQELPLQPCYSVSEIGAQQYDQFGKIFTIKLQYIFYKERPGVRPGQVTKAERLTNKLSQFAAYAIQGDYQGVKEFGSDLKKLGLPVEHAPQVSQLFKIGSMSYEDMKQFSVCVEEALFKLSAHRDRALNYKSEEVQVTAVDELYVEQDAEGHVHKQIARVRLFFLGFLSGMPWIELGVNDLWRQGKEVVGRHDIIPVVTEEWIRLEGVEFHNTVQLDEYEKCRIIKFQPPDACYIELMRFRVRPPKNRELPLQVKASWCVNGNRVELRADVLVPGFASRKLGQIPCEDVSIRFPIPECWIYLFRVEKHFRYGSVKSAHRRTGKIKGIERILGAVDTLQESLIEVTSGQAKYEHHHRSIVWRCPRLPKEGQGAYTTHQMVCRMALTSYDQIPEQLAPYCYVEFTMPATQVSHTTVRSVSVQESDSDEPPEKYVRYLARHEYRVGIEYTTAETQNAYLSATRPIKEEPPQQQPQQMATSPMAPSDSDSESN</sequence>
<organism evidence="10 11">
    <name type="scientific">Hermetia illucens</name>
    <name type="common">Black soldier fly</name>
    <dbReference type="NCBI Taxonomy" id="343691"/>
    <lineage>
        <taxon>Eukaryota</taxon>
        <taxon>Metazoa</taxon>
        <taxon>Ecdysozoa</taxon>
        <taxon>Arthropoda</taxon>
        <taxon>Hexapoda</taxon>
        <taxon>Insecta</taxon>
        <taxon>Pterygota</taxon>
        <taxon>Neoptera</taxon>
        <taxon>Endopterygota</taxon>
        <taxon>Diptera</taxon>
        <taxon>Brachycera</taxon>
        <taxon>Stratiomyomorpha</taxon>
        <taxon>Stratiomyidae</taxon>
        <taxon>Hermetiinae</taxon>
        <taxon>Hermetia</taxon>
    </lineage>
</organism>
<evidence type="ECO:0000256" key="5">
    <source>
        <dbReference type="ARBA" id="ARBA00022737"/>
    </source>
</evidence>
<evidence type="ECO:0000256" key="4">
    <source>
        <dbReference type="ARBA" id="ARBA00022583"/>
    </source>
</evidence>
<dbReference type="InParanoid" id="A0A7R8V0V1"/>
<keyword evidence="3" id="KW-0963">Cytoplasm</keyword>
<feature type="compositionally biased region" description="Polar residues" evidence="7">
    <location>
        <begin position="375"/>
        <end position="392"/>
    </location>
</feature>
<keyword evidence="4 6" id="KW-0254">Endocytosis</keyword>
<feature type="region of interest" description="Disordered" evidence="7">
    <location>
        <begin position="717"/>
        <end position="764"/>
    </location>
</feature>
<evidence type="ECO:0000313" key="11">
    <source>
        <dbReference type="Proteomes" id="UP000594454"/>
    </source>
</evidence>
<feature type="compositionally biased region" description="Low complexity" evidence="7">
    <location>
        <begin position="393"/>
        <end position="403"/>
    </location>
</feature>
<feature type="region of interest" description="Disordered" evidence="7">
    <location>
        <begin position="151"/>
        <end position="306"/>
    </location>
</feature>
<evidence type="ECO:0000256" key="6">
    <source>
        <dbReference type="PIRNR" id="PIRNR037099"/>
    </source>
</evidence>
<feature type="domain" description="SHD" evidence="8">
    <location>
        <begin position="809"/>
        <end position="983"/>
    </location>
</feature>
<keyword evidence="11" id="KW-1185">Reference proteome</keyword>
<feature type="compositionally biased region" description="Polar residues" evidence="7">
    <location>
        <begin position="502"/>
        <end position="517"/>
    </location>
</feature>
<feature type="region of interest" description="Disordered" evidence="7">
    <location>
        <begin position="427"/>
        <end position="520"/>
    </location>
</feature>
<reference evidence="10 11" key="1">
    <citation type="submission" date="2020-11" db="EMBL/GenBank/DDBJ databases">
        <authorList>
            <person name="Wallbank WR R."/>
            <person name="Pardo Diaz C."/>
            <person name="Kozak K."/>
            <person name="Martin S."/>
            <person name="Jiggins C."/>
            <person name="Moest M."/>
            <person name="Warren A I."/>
            <person name="Generalovic N T."/>
            <person name="Byers J.R.P. K."/>
            <person name="Montejo-Kovacevich G."/>
            <person name="Yen C E."/>
        </authorList>
    </citation>
    <scope>NUCLEOTIDE SEQUENCE [LARGE SCALE GENOMIC DNA]</scope>
</reference>
<keyword evidence="5" id="KW-0677">Repeat</keyword>
<accession>A0A7R8V0V1</accession>
<dbReference type="GO" id="GO:0030100">
    <property type="term" value="P:regulation of endocytosis"/>
    <property type="evidence" value="ECO:0007669"/>
    <property type="project" value="UniProtKB-UniRule"/>
</dbReference>
<dbReference type="Proteomes" id="UP000594454">
    <property type="component" value="Chromosome 5"/>
</dbReference>
<comment type="subcellular location">
    <subcellularLocation>
        <location evidence="1">Cytoplasm</location>
    </subcellularLocation>
</comment>
<dbReference type="InterPro" id="IPR028565">
    <property type="entry name" value="MHD"/>
</dbReference>
<feature type="domain" description="MHD" evidence="9">
    <location>
        <begin position="987"/>
        <end position="1300"/>
    </location>
</feature>
<evidence type="ECO:0000256" key="7">
    <source>
        <dbReference type="SAM" id="MobiDB-lite"/>
    </source>
</evidence>
<dbReference type="GO" id="GO:0006897">
    <property type="term" value="P:endocytosis"/>
    <property type="evidence" value="ECO:0007669"/>
    <property type="project" value="UniProtKB-KW"/>
</dbReference>
<feature type="compositionally biased region" description="Polar residues" evidence="7">
    <location>
        <begin position="266"/>
        <end position="280"/>
    </location>
</feature>
<protein>
    <recommendedName>
        <fullName evidence="12">Protein stoned-B</fullName>
    </recommendedName>
</protein>
<dbReference type="Gene3D" id="2.60.40.1170">
    <property type="entry name" value="Mu homology domain, subdomain B"/>
    <property type="match status" value="1"/>
</dbReference>